<dbReference type="GeneID" id="93559698"/>
<feature type="signal peptide" evidence="1">
    <location>
        <begin position="1"/>
        <end position="21"/>
    </location>
</feature>
<protein>
    <submittedName>
        <fullName evidence="2">DUF2790 domain-containing protein</fullName>
    </submittedName>
</protein>
<dbReference type="InterPro" id="IPR021245">
    <property type="entry name" value="DUF2790"/>
</dbReference>
<dbReference type="RefSeq" id="WP_117187152.1">
    <property type="nucleotide sequence ID" value="NZ_JAFGZD010000001.1"/>
</dbReference>
<name>A0ABT3BR82_9PSED</name>
<proteinExistence type="predicted"/>
<keyword evidence="1" id="KW-0732">Signal</keyword>
<evidence type="ECO:0000313" key="3">
    <source>
        <dbReference type="Proteomes" id="UP001207294"/>
    </source>
</evidence>
<dbReference type="Proteomes" id="UP001207294">
    <property type="component" value="Unassembled WGS sequence"/>
</dbReference>
<accession>A0ABT3BR82</accession>
<evidence type="ECO:0000313" key="2">
    <source>
        <dbReference type="EMBL" id="MCV4375364.1"/>
    </source>
</evidence>
<evidence type="ECO:0000256" key="1">
    <source>
        <dbReference type="SAM" id="SignalP"/>
    </source>
</evidence>
<reference evidence="2 3" key="1">
    <citation type="submission" date="2022-10" db="EMBL/GenBank/DDBJ databases">
        <title>Characterization of Pseudomonas capsici strains from pepper and tomato in Georgia.</title>
        <authorList>
            <person name="Zhao M."/>
            <person name="Dutta B."/>
        </authorList>
    </citation>
    <scope>NUCLEOTIDE SEQUENCE [LARGE SCALE GENOMIC DNA]</scope>
    <source>
        <strain evidence="2 3">Pc20-5</strain>
    </source>
</reference>
<sequence length="110" mass="12116">MKALKLSVLAFALVSPLTSYAFSTTDLRDSEERSKAHQAKVEEYAAKTQKPVPVIQNYAYGMKLDVAKVVIKTPAPGDCGINYKFMTYEDSQGDLNTLSYKAITECAGRN</sequence>
<keyword evidence="3" id="KW-1185">Reference proteome</keyword>
<dbReference type="EMBL" id="JAOXML010000001">
    <property type="protein sequence ID" value="MCV4375364.1"/>
    <property type="molecule type" value="Genomic_DNA"/>
</dbReference>
<dbReference type="Gene3D" id="2.30.140.50">
    <property type="entry name" value="Protein of unknown function DUF2790"/>
    <property type="match status" value="1"/>
</dbReference>
<organism evidence="2 3">
    <name type="scientific">Pseudomonas capsici</name>
    <dbReference type="NCBI Taxonomy" id="2810614"/>
    <lineage>
        <taxon>Bacteria</taxon>
        <taxon>Pseudomonadati</taxon>
        <taxon>Pseudomonadota</taxon>
        <taxon>Gammaproteobacteria</taxon>
        <taxon>Pseudomonadales</taxon>
        <taxon>Pseudomonadaceae</taxon>
        <taxon>Pseudomonas</taxon>
    </lineage>
</organism>
<feature type="chain" id="PRO_5046508043" evidence="1">
    <location>
        <begin position="22"/>
        <end position="110"/>
    </location>
</feature>
<gene>
    <name evidence="2" type="ORF">OH718_02025</name>
</gene>
<comment type="caution">
    <text evidence="2">The sequence shown here is derived from an EMBL/GenBank/DDBJ whole genome shotgun (WGS) entry which is preliminary data.</text>
</comment>
<dbReference type="Pfam" id="PF10976">
    <property type="entry name" value="DUF2790"/>
    <property type="match status" value="1"/>
</dbReference>